<evidence type="ECO:0000256" key="1">
    <source>
        <dbReference type="SAM" id="Phobius"/>
    </source>
</evidence>
<dbReference type="EMBL" id="JBHTIS010003621">
    <property type="protein sequence ID" value="MFD1051466.1"/>
    <property type="molecule type" value="Genomic_DNA"/>
</dbReference>
<organism evidence="2 3">
    <name type="scientific">Kibdelosporangium lantanae</name>
    <dbReference type="NCBI Taxonomy" id="1497396"/>
    <lineage>
        <taxon>Bacteria</taxon>
        <taxon>Bacillati</taxon>
        <taxon>Actinomycetota</taxon>
        <taxon>Actinomycetes</taxon>
        <taxon>Pseudonocardiales</taxon>
        <taxon>Pseudonocardiaceae</taxon>
        <taxon>Kibdelosporangium</taxon>
    </lineage>
</organism>
<sequence>MHRADRDLVHPRPFHRPKGIRAVDVTDSGPRTVLSGLLRADALSAFMLVLIGAVIAVPAVL</sequence>
<proteinExistence type="predicted"/>
<feature type="transmembrane region" description="Helical" evidence="1">
    <location>
        <begin position="42"/>
        <end position="60"/>
    </location>
</feature>
<evidence type="ECO:0000313" key="2">
    <source>
        <dbReference type="EMBL" id="MFD1051466.1"/>
    </source>
</evidence>
<evidence type="ECO:0000313" key="3">
    <source>
        <dbReference type="Proteomes" id="UP001597045"/>
    </source>
</evidence>
<keyword evidence="1" id="KW-0472">Membrane</keyword>
<gene>
    <name evidence="2" type="ORF">ACFQ1S_40940</name>
</gene>
<reference evidence="3" key="1">
    <citation type="journal article" date="2019" name="Int. J. Syst. Evol. Microbiol.">
        <title>The Global Catalogue of Microorganisms (GCM) 10K type strain sequencing project: providing services to taxonomists for standard genome sequencing and annotation.</title>
        <authorList>
            <consortium name="The Broad Institute Genomics Platform"/>
            <consortium name="The Broad Institute Genome Sequencing Center for Infectious Disease"/>
            <person name="Wu L."/>
            <person name="Ma J."/>
        </authorList>
    </citation>
    <scope>NUCLEOTIDE SEQUENCE [LARGE SCALE GENOMIC DNA]</scope>
    <source>
        <strain evidence="3">JCM 31486</strain>
    </source>
</reference>
<name>A0ABW3MLL7_9PSEU</name>
<keyword evidence="1" id="KW-0812">Transmembrane</keyword>
<evidence type="ECO:0008006" key="4">
    <source>
        <dbReference type="Google" id="ProtNLM"/>
    </source>
</evidence>
<protein>
    <recommendedName>
        <fullName evidence="4">ABC transporter permease</fullName>
    </recommendedName>
</protein>
<accession>A0ABW3MLL7</accession>
<comment type="caution">
    <text evidence="2">The sequence shown here is derived from an EMBL/GenBank/DDBJ whole genome shotgun (WGS) entry which is preliminary data.</text>
</comment>
<keyword evidence="1" id="KW-1133">Transmembrane helix</keyword>
<dbReference type="Proteomes" id="UP001597045">
    <property type="component" value="Unassembled WGS sequence"/>
</dbReference>
<feature type="non-terminal residue" evidence="2">
    <location>
        <position position="61"/>
    </location>
</feature>
<keyword evidence="3" id="KW-1185">Reference proteome</keyword>